<comment type="caution">
    <text evidence="2">The sequence shown here is derived from an EMBL/GenBank/DDBJ whole genome shotgun (WGS) entry which is preliminary data.</text>
</comment>
<name>A0A1V9XGT8_9ACAR</name>
<evidence type="ECO:0000256" key="1">
    <source>
        <dbReference type="SAM" id="MobiDB-lite"/>
    </source>
</evidence>
<dbReference type="Proteomes" id="UP000192247">
    <property type="component" value="Unassembled WGS sequence"/>
</dbReference>
<feature type="region of interest" description="Disordered" evidence="1">
    <location>
        <begin position="1"/>
        <end position="23"/>
    </location>
</feature>
<evidence type="ECO:0000313" key="3">
    <source>
        <dbReference type="Proteomes" id="UP000192247"/>
    </source>
</evidence>
<organism evidence="2 3">
    <name type="scientific">Tropilaelaps mercedesae</name>
    <dbReference type="NCBI Taxonomy" id="418985"/>
    <lineage>
        <taxon>Eukaryota</taxon>
        <taxon>Metazoa</taxon>
        <taxon>Ecdysozoa</taxon>
        <taxon>Arthropoda</taxon>
        <taxon>Chelicerata</taxon>
        <taxon>Arachnida</taxon>
        <taxon>Acari</taxon>
        <taxon>Parasitiformes</taxon>
        <taxon>Mesostigmata</taxon>
        <taxon>Gamasina</taxon>
        <taxon>Dermanyssoidea</taxon>
        <taxon>Laelapidae</taxon>
        <taxon>Tropilaelaps</taxon>
    </lineage>
</organism>
<dbReference type="InParanoid" id="A0A1V9XGT8"/>
<dbReference type="SUPFAM" id="SSF100934">
    <property type="entry name" value="Heat shock protein 70kD (HSP70), C-terminal subdomain"/>
    <property type="match status" value="1"/>
</dbReference>
<keyword evidence="3" id="KW-1185">Reference proteome</keyword>
<evidence type="ECO:0000313" key="2">
    <source>
        <dbReference type="EMBL" id="OQR72641.1"/>
    </source>
</evidence>
<dbReference type="EMBL" id="MNPL01011351">
    <property type="protein sequence ID" value="OQR72641.1"/>
    <property type="molecule type" value="Genomic_DNA"/>
</dbReference>
<reference evidence="2 3" key="1">
    <citation type="journal article" date="2017" name="Gigascience">
        <title>Draft genome of the honey bee ectoparasitic mite, Tropilaelaps mercedesae, is shaped by the parasitic life history.</title>
        <authorList>
            <person name="Dong X."/>
            <person name="Armstrong S.D."/>
            <person name="Xia D."/>
            <person name="Makepeace B.L."/>
            <person name="Darby A.C."/>
            <person name="Kadowaki T."/>
        </authorList>
    </citation>
    <scope>NUCLEOTIDE SEQUENCE [LARGE SCALE GENOMIC DNA]</scope>
    <source>
        <strain evidence="2">Wuxi-XJTLU</strain>
    </source>
</reference>
<dbReference type="OrthoDB" id="6538122at2759"/>
<dbReference type="AlphaFoldDB" id="A0A1V9XGT8"/>
<gene>
    <name evidence="2" type="ORF">BIW11_01263</name>
</gene>
<dbReference type="STRING" id="418985.A0A1V9XGT8"/>
<sequence length="83" mass="8935">MTQLSDKDKLGGKLSDSDKKSVEEAVENAIKWLESNADAEADEMKAQKKELEAIIHPIMSKMYQGSGGVPPGGDGDDANKDEL</sequence>
<dbReference type="Gene3D" id="1.20.1270.10">
    <property type="match status" value="1"/>
</dbReference>
<protein>
    <submittedName>
        <fullName evidence="2">78 kDa glucose-regulated protein-like</fullName>
    </submittedName>
</protein>
<feature type="region of interest" description="Disordered" evidence="1">
    <location>
        <begin position="62"/>
        <end position="83"/>
    </location>
</feature>
<accession>A0A1V9XGT8</accession>
<proteinExistence type="predicted"/>
<dbReference type="InterPro" id="IPR029048">
    <property type="entry name" value="HSP70_C_sf"/>
</dbReference>